<comment type="caution">
    <text evidence="2">The sequence shown here is derived from an EMBL/GenBank/DDBJ whole genome shotgun (WGS) entry which is preliminary data.</text>
</comment>
<dbReference type="Pfam" id="PF18939">
    <property type="entry name" value="DUF5686"/>
    <property type="match status" value="1"/>
</dbReference>
<dbReference type="SUPFAM" id="SSF49464">
    <property type="entry name" value="Carboxypeptidase regulatory domain-like"/>
    <property type="match status" value="1"/>
</dbReference>
<evidence type="ECO:0000313" key="3">
    <source>
        <dbReference type="Proteomes" id="UP000247973"/>
    </source>
</evidence>
<organism evidence="2 3">
    <name type="scientific">Dysgonomonas alginatilytica</name>
    <dbReference type="NCBI Taxonomy" id="1605892"/>
    <lineage>
        <taxon>Bacteria</taxon>
        <taxon>Pseudomonadati</taxon>
        <taxon>Bacteroidota</taxon>
        <taxon>Bacteroidia</taxon>
        <taxon>Bacteroidales</taxon>
        <taxon>Dysgonomonadaceae</taxon>
        <taxon>Dysgonomonas</taxon>
    </lineage>
</organism>
<keyword evidence="2" id="KW-0378">Hydrolase</keyword>
<dbReference type="RefSeq" id="WP_110308870.1">
    <property type="nucleotide sequence ID" value="NZ_QICL01000001.1"/>
</dbReference>
<dbReference type="Gene3D" id="2.60.40.1120">
    <property type="entry name" value="Carboxypeptidase-like, regulatory domain"/>
    <property type="match status" value="1"/>
</dbReference>
<dbReference type="AlphaFoldDB" id="A0A2V3PVF8"/>
<name>A0A2V3PVF8_9BACT</name>
<feature type="chain" id="PRO_5015929497" evidence="1">
    <location>
        <begin position="20"/>
        <end position="812"/>
    </location>
</feature>
<dbReference type="InterPro" id="IPR043741">
    <property type="entry name" value="DUF5686"/>
</dbReference>
<dbReference type="EMBL" id="QICL01000001">
    <property type="protein sequence ID" value="PXV68886.1"/>
    <property type="molecule type" value="Genomic_DNA"/>
</dbReference>
<accession>A0A2V3PVF8</accession>
<evidence type="ECO:0000313" key="2">
    <source>
        <dbReference type="EMBL" id="PXV68886.1"/>
    </source>
</evidence>
<protein>
    <submittedName>
        <fullName evidence="2">Carboxypeptidase-like protein</fullName>
    </submittedName>
</protein>
<gene>
    <name evidence="2" type="ORF">CLV62_101152</name>
</gene>
<keyword evidence="2" id="KW-0121">Carboxypeptidase</keyword>
<keyword evidence="3" id="KW-1185">Reference proteome</keyword>
<dbReference type="GO" id="GO:0004180">
    <property type="term" value="F:carboxypeptidase activity"/>
    <property type="evidence" value="ECO:0007669"/>
    <property type="project" value="UniProtKB-KW"/>
</dbReference>
<dbReference type="InterPro" id="IPR008969">
    <property type="entry name" value="CarboxyPept-like_regulatory"/>
</dbReference>
<sequence>MHKFYLILLAILLSQPIFSQNFKGKITDKKQQPLYGSNIFIKEINQGLICDERGEFQTTLTNGNYNITFRCLGYKPVSKTIQVKDNPVNLHIIMEEDAYELKEVTITNTEDPAYAIIRKAMAEAPRHLNAANKYTADVYIKANMELFTVSKLVDKLASEDGLKISDFKNNVFLQESFNELQFVAPEKYTQTVKAFSSTIPDNFDPKESFRIMNASIYSPLLNQNISPLNKDAFKYYRYKYEGFNEENGMTINKIKFEAKYKNPRLIDGYLYIADDTWHVQYAELSHDLFGMKQDFVISYEEVSPQVYLPISYSLTGKFDILGTSGAMNYFSSLKYTDIEVNKEIVKQLSKKKSNKRNFEIKRDTLYTTITDSMATKRDLSYWNKIRTIALDSTEIRSYQKKDSIQQYVDSLKKEYHSPTFKPFDIIMGGRVGSDTARINFEYGGLIRAFREYNFVDGAWLGQRVKMNIRFNENQKLIISPYAYYTTGRKEILYGSDLTFTYAPLKLGKLNISAASISEDFNPNGISRLDNTVSSALFRKSDSYFYQKDFVNTKNSIDLANGLQLTTGFEIAKRSGLSNHSDWGIWGNKGKIKPNLYPADRFDVVSYSLKLTYSPYAYYSIHKGRKVYRKITSPTFSVEYNEGFSSWLKNNSRYRKLQGSISQKIKISYFNDIDYLVEGGSFLGSTDRTNFADYQHFNTSRKYSLTDFPFDTYTLLGNYEASTNRYWIRSQFNYQSQYLLLKRLSFLQSLPMTENLHFKNLYTPDLNLYTEIGYSVDLINLVNVGAFTSFRKGNYDAFGIRLSFNLKAILDKE</sequence>
<evidence type="ECO:0000256" key="1">
    <source>
        <dbReference type="SAM" id="SignalP"/>
    </source>
</evidence>
<reference evidence="2 3" key="1">
    <citation type="submission" date="2018-03" db="EMBL/GenBank/DDBJ databases">
        <title>Genomic Encyclopedia of Archaeal and Bacterial Type Strains, Phase II (KMG-II): from individual species to whole genera.</title>
        <authorList>
            <person name="Goeker M."/>
        </authorList>
    </citation>
    <scope>NUCLEOTIDE SEQUENCE [LARGE SCALE GENOMIC DNA]</scope>
    <source>
        <strain evidence="2 3">DSM 100214</strain>
    </source>
</reference>
<keyword evidence="1" id="KW-0732">Signal</keyword>
<feature type="signal peptide" evidence="1">
    <location>
        <begin position="1"/>
        <end position="19"/>
    </location>
</feature>
<dbReference type="OrthoDB" id="983143at2"/>
<keyword evidence="2" id="KW-0645">Protease</keyword>
<proteinExistence type="predicted"/>
<dbReference type="Pfam" id="PF13715">
    <property type="entry name" value="CarbopepD_reg_2"/>
    <property type="match status" value="1"/>
</dbReference>
<dbReference type="Proteomes" id="UP000247973">
    <property type="component" value="Unassembled WGS sequence"/>
</dbReference>